<keyword evidence="7 10" id="KW-0119">Carbohydrate metabolism</keyword>
<dbReference type="Pfam" id="PF02446">
    <property type="entry name" value="Glyco_hydro_77"/>
    <property type="match status" value="1"/>
</dbReference>
<evidence type="ECO:0000256" key="2">
    <source>
        <dbReference type="ARBA" id="ARBA00005684"/>
    </source>
</evidence>
<dbReference type="Gene3D" id="3.20.20.80">
    <property type="entry name" value="Glycosidases"/>
    <property type="match status" value="1"/>
</dbReference>
<keyword evidence="13" id="KW-1185">Reference proteome</keyword>
<evidence type="ECO:0000256" key="6">
    <source>
        <dbReference type="ARBA" id="ARBA00022679"/>
    </source>
</evidence>
<evidence type="ECO:0000256" key="5">
    <source>
        <dbReference type="ARBA" id="ARBA00022676"/>
    </source>
</evidence>
<dbReference type="PANTHER" id="PTHR32438:SF5">
    <property type="entry name" value="4-ALPHA-GLUCANOTRANSFERASE DPE1, CHLOROPLASTIC_AMYLOPLASTIC"/>
    <property type="match status" value="1"/>
</dbReference>
<dbReference type="GO" id="GO:0004134">
    <property type="term" value="F:4-alpha-glucanotransferase activity"/>
    <property type="evidence" value="ECO:0007669"/>
    <property type="project" value="UniProtKB-EC"/>
</dbReference>
<reference evidence="13" key="1">
    <citation type="journal article" date="2019" name="Int. J. Syst. Evol. Microbiol.">
        <title>The Global Catalogue of Microorganisms (GCM) 10K type strain sequencing project: providing services to taxonomists for standard genome sequencing and annotation.</title>
        <authorList>
            <consortium name="The Broad Institute Genomics Platform"/>
            <consortium name="The Broad Institute Genome Sequencing Center for Infectious Disease"/>
            <person name="Wu L."/>
            <person name="Ma J."/>
        </authorList>
    </citation>
    <scope>NUCLEOTIDE SEQUENCE [LARGE SCALE GENOMIC DNA]</scope>
    <source>
        <strain evidence="13">CGMCC 1.13681</strain>
    </source>
</reference>
<comment type="catalytic activity">
    <reaction evidence="1 10">
        <text>Transfers a segment of a (1-&gt;4)-alpha-D-glucan to a new position in an acceptor, which may be glucose or a (1-&gt;4)-alpha-D-glucan.</text>
        <dbReference type="EC" id="2.4.1.25"/>
    </reaction>
</comment>
<evidence type="ECO:0000256" key="10">
    <source>
        <dbReference type="RuleBase" id="RU361207"/>
    </source>
</evidence>
<evidence type="ECO:0000256" key="8">
    <source>
        <dbReference type="ARBA" id="ARBA00031423"/>
    </source>
</evidence>
<name>A0ABW2GHW0_9ACTN</name>
<evidence type="ECO:0000256" key="7">
    <source>
        <dbReference type="ARBA" id="ARBA00023277"/>
    </source>
</evidence>
<evidence type="ECO:0000256" key="11">
    <source>
        <dbReference type="SAM" id="MobiDB-lite"/>
    </source>
</evidence>
<proteinExistence type="inferred from homology"/>
<dbReference type="PANTHER" id="PTHR32438">
    <property type="entry name" value="4-ALPHA-GLUCANOTRANSFERASE DPE1, CHLOROPLASTIC/AMYLOPLASTIC"/>
    <property type="match status" value="1"/>
</dbReference>
<dbReference type="SUPFAM" id="SSF51445">
    <property type="entry name" value="(Trans)glycosidases"/>
    <property type="match status" value="1"/>
</dbReference>
<evidence type="ECO:0000256" key="1">
    <source>
        <dbReference type="ARBA" id="ARBA00000439"/>
    </source>
</evidence>
<comment type="similarity">
    <text evidence="2 10">Belongs to the disproportionating enzyme family.</text>
</comment>
<keyword evidence="5 10" id="KW-0328">Glycosyltransferase</keyword>
<dbReference type="NCBIfam" id="TIGR00217">
    <property type="entry name" value="malQ"/>
    <property type="match status" value="1"/>
</dbReference>
<dbReference type="EMBL" id="JBHSZO010000031">
    <property type="protein sequence ID" value="MFC7220235.1"/>
    <property type="molecule type" value="Genomic_DNA"/>
</dbReference>
<dbReference type="InterPro" id="IPR003385">
    <property type="entry name" value="Glyco_hydro_77"/>
</dbReference>
<evidence type="ECO:0000313" key="13">
    <source>
        <dbReference type="Proteomes" id="UP001596413"/>
    </source>
</evidence>
<evidence type="ECO:0000256" key="3">
    <source>
        <dbReference type="ARBA" id="ARBA00012560"/>
    </source>
</evidence>
<accession>A0ABW2GHW0</accession>
<evidence type="ECO:0000256" key="4">
    <source>
        <dbReference type="ARBA" id="ARBA00020295"/>
    </source>
</evidence>
<evidence type="ECO:0000313" key="12">
    <source>
        <dbReference type="EMBL" id="MFC7220235.1"/>
    </source>
</evidence>
<dbReference type="RefSeq" id="WP_386416784.1">
    <property type="nucleotide sequence ID" value="NZ_JBHSZO010000031.1"/>
</dbReference>
<dbReference type="Proteomes" id="UP001596413">
    <property type="component" value="Unassembled WGS sequence"/>
</dbReference>
<feature type="region of interest" description="Disordered" evidence="11">
    <location>
        <begin position="170"/>
        <end position="189"/>
    </location>
</feature>
<dbReference type="InterPro" id="IPR017853">
    <property type="entry name" value="GH"/>
</dbReference>
<comment type="caution">
    <text evidence="12">The sequence shown here is derived from an EMBL/GenBank/DDBJ whole genome shotgun (WGS) entry which is preliminary data.</text>
</comment>
<organism evidence="12 13">
    <name type="scientific">Streptomyces polyrhachis</name>
    <dbReference type="NCBI Taxonomy" id="1282885"/>
    <lineage>
        <taxon>Bacteria</taxon>
        <taxon>Bacillati</taxon>
        <taxon>Actinomycetota</taxon>
        <taxon>Actinomycetes</taxon>
        <taxon>Kitasatosporales</taxon>
        <taxon>Streptomycetaceae</taxon>
        <taxon>Streptomyces</taxon>
    </lineage>
</organism>
<sequence>MELARIAAEYGVATHYEPAPGRRIEVPEATVRAVLAAMGADPARTAPAPPPLLPPTVLRLPQLPEGTRLELRAETGEELDPAGELPYGCHSLYAAAPDGRTARATLVTAPPGLPRPPRAYGLMLQPYALLSTRSWGMGDLGDLAELAAWSGRVHGAGFLQLGPLHAGVPAAPGAPADPSPYRPSSRRFPDPVHLRVEDVPEYRHLALEDRAALTPLLARAAALRQGVLEKGALIDRDAVWALKYEALQYVRRVPLAPGRRAAYHDFLAERGQPLEDHATWCVLAEEYGPDWRTWPARLRDPRSAAVRRARAERLDRVDLHAWLVWLTEEQLARAQRLARAAGMPIGLVHDLAVGVHPGGSDAWALRDHLAAGMSIGAPPDAFNARGQDWGLPPWRPDALAADGYGPYREVLRGLLRHAGALRIDHVMGLSRLWWVPRGRPPAEGTYVRYDARAMLAVLAVEAWRAGAPVIGEDLGTVEPAFRTELAERGVLGTSVLWFERDWDAAGPARPLPPERWREACLATATTHDLPPTAARLRGSHVELRHRLGLLDAPLEQARRADAAETGEWLELLRELGLLPEGPYGEEAAVRAVHRLLARTPARLVGVWLPDAAGDVRPANVPGTTDTHPNWRLPLSAPDGHPLTLEALAATPRVHALLTEVRRAIQDDT</sequence>
<keyword evidence="6 10" id="KW-0808">Transferase</keyword>
<protein>
    <recommendedName>
        <fullName evidence="4 10">4-alpha-glucanotransferase</fullName>
        <ecNumber evidence="3 10">2.4.1.25</ecNumber>
    </recommendedName>
    <alternativeName>
        <fullName evidence="8 10">Amylomaltase</fullName>
    </alternativeName>
    <alternativeName>
        <fullName evidence="9 10">Disproportionating enzyme</fullName>
    </alternativeName>
</protein>
<gene>
    <name evidence="12" type="primary">malQ</name>
    <name evidence="12" type="ORF">ACFQLX_19005</name>
</gene>
<evidence type="ECO:0000256" key="9">
    <source>
        <dbReference type="ARBA" id="ARBA00031501"/>
    </source>
</evidence>
<dbReference type="EC" id="2.4.1.25" evidence="3 10"/>